<evidence type="ECO:0000313" key="1">
    <source>
        <dbReference type="EMBL" id="PIO53555.1"/>
    </source>
</evidence>
<gene>
    <name evidence="1" type="ORF">TELCIR_25105</name>
</gene>
<feature type="non-terminal residue" evidence="1">
    <location>
        <position position="84"/>
    </location>
</feature>
<proteinExistence type="predicted"/>
<protein>
    <submittedName>
        <fullName evidence="1">Uncharacterized protein</fullName>
    </submittedName>
</protein>
<dbReference type="EMBL" id="KZ410626">
    <property type="protein sequence ID" value="PIO53555.1"/>
    <property type="molecule type" value="Genomic_DNA"/>
</dbReference>
<keyword evidence="2" id="KW-1185">Reference proteome</keyword>
<dbReference type="Proteomes" id="UP000230423">
    <property type="component" value="Unassembled WGS sequence"/>
</dbReference>
<dbReference type="AlphaFoldDB" id="A0A2G9T6I1"/>
<dbReference type="OrthoDB" id="5807916at2759"/>
<reference evidence="1 2" key="1">
    <citation type="submission" date="2015-09" db="EMBL/GenBank/DDBJ databases">
        <title>Draft genome of the parasitic nematode Teladorsagia circumcincta isolate WARC Sus (inbred).</title>
        <authorList>
            <person name="Mitreva M."/>
        </authorList>
    </citation>
    <scope>NUCLEOTIDE SEQUENCE [LARGE SCALE GENOMIC DNA]</scope>
    <source>
        <strain evidence="1 2">S</strain>
    </source>
</reference>
<organism evidence="1 2">
    <name type="scientific">Teladorsagia circumcincta</name>
    <name type="common">Brown stomach worm</name>
    <name type="synonym">Ostertagia circumcincta</name>
    <dbReference type="NCBI Taxonomy" id="45464"/>
    <lineage>
        <taxon>Eukaryota</taxon>
        <taxon>Metazoa</taxon>
        <taxon>Ecdysozoa</taxon>
        <taxon>Nematoda</taxon>
        <taxon>Chromadorea</taxon>
        <taxon>Rhabditida</taxon>
        <taxon>Rhabditina</taxon>
        <taxon>Rhabditomorpha</taxon>
        <taxon>Strongyloidea</taxon>
        <taxon>Trichostrongylidae</taxon>
        <taxon>Teladorsagia</taxon>
    </lineage>
</organism>
<sequence>MKNNFIRDHRLRMRGSVIEEFRSYVHLDQDITMNNDLTIEIGRRRKAGWATFNTYRDVLTDKRLDTQIKARVFNTHVLPTLVYG</sequence>
<evidence type="ECO:0000313" key="2">
    <source>
        <dbReference type="Proteomes" id="UP000230423"/>
    </source>
</evidence>
<accession>A0A2G9T6I1</accession>
<name>A0A2G9T6I1_TELCI</name>